<dbReference type="AlphaFoldDB" id="A0A2P8HUT7"/>
<dbReference type="InterPro" id="IPR034660">
    <property type="entry name" value="DinB/YfiT-like"/>
</dbReference>
<evidence type="ECO:0000259" key="1">
    <source>
        <dbReference type="Pfam" id="PF12867"/>
    </source>
</evidence>
<dbReference type="InterPro" id="IPR024775">
    <property type="entry name" value="DinB-like"/>
</dbReference>
<dbReference type="SUPFAM" id="SSF109854">
    <property type="entry name" value="DinB/YfiT-like putative metalloenzymes"/>
    <property type="match status" value="1"/>
</dbReference>
<accession>A0A2P8HUT7</accession>
<dbReference type="Proteomes" id="UP000240971">
    <property type="component" value="Unassembled WGS sequence"/>
</dbReference>
<dbReference type="EMBL" id="PYAW01000001">
    <property type="protein sequence ID" value="PSL49924.1"/>
    <property type="molecule type" value="Genomic_DNA"/>
</dbReference>
<keyword evidence="3" id="KW-1185">Reference proteome</keyword>
<protein>
    <submittedName>
        <fullName evidence="2">DinB family protein</fullName>
    </submittedName>
</protein>
<dbReference type="Gene3D" id="1.20.120.450">
    <property type="entry name" value="dinb family like domain"/>
    <property type="match status" value="1"/>
</dbReference>
<organism evidence="2 3">
    <name type="scientific">Chitinophaga niastensis</name>
    <dbReference type="NCBI Taxonomy" id="536980"/>
    <lineage>
        <taxon>Bacteria</taxon>
        <taxon>Pseudomonadati</taxon>
        <taxon>Bacteroidota</taxon>
        <taxon>Chitinophagia</taxon>
        <taxon>Chitinophagales</taxon>
        <taxon>Chitinophagaceae</taxon>
        <taxon>Chitinophaga</taxon>
    </lineage>
</organism>
<feature type="domain" description="DinB-like" evidence="1">
    <location>
        <begin position="51"/>
        <end position="189"/>
    </location>
</feature>
<evidence type="ECO:0000313" key="3">
    <source>
        <dbReference type="Proteomes" id="UP000240971"/>
    </source>
</evidence>
<dbReference type="Pfam" id="PF12867">
    <property type="entry name" value="DinB_2"/>
    <property type="match status" value="1"/>
</dbReference>
<reference evidence="2 3" key="1">
    <citation type="submission" date="2018-03" db="EMBL/GenBank/DDBJ databases">
        <title>Genomic Encyclopedia of Archaeal and Bacterial Type Strains, Phase II (KMG-II): from individual species to whole genera.</title>
        <authorList>
            <person name="Goeker M."/>
        </authorList>
    </citation>
    <scope>NUCLEOTIDE SEQUENCE [LARGE SCALE GENOMIC DNA]</scope>
    <source>
        <strain evidence="2 3">DSM 24859</strain>
    </source>
</reference>
<proteinExistence type="predicted"/>
<sequence>MLKKRQRPKALNQFVCIFISHKIPYMKKDAIYPAAQYYDRYINLVPDVDLQTALDQSLETLHALDTPQLELRGNYAYAPGKWTLKNVFQHITDTERVFAYRAMMYARNDKQIPPSMDQDEYAANTLIDNRSLEDVIAELKAVRSATIAMFRSFPDEVLLKTGICWKYEMSVLAMGFTAMGHQIHHLNIIREKYL</sequence>
<comment type="caution">
    <text evidence="2">The sequence shown here is derived from an EMBL/GenBank/DDBJ whole genome shotgun (WGS) entry which is preliminary data.</text>
</comment>
<name>A0A2P8HUT7_CHINA</name>
<evidence type="ECO:0000313" key="2">
    <source>
        <dbReference type="EMBL" id="PSL49924.1"/>
    </source>
</evidence>
<gene>
    <name evidence="2" type="ORF">CLV51_1011264</name>
</gene>